<keyword evidence="9" id="KW-0119">Carbohydrate metabolism</keyword>
<organism evidence="12 13">
    <name type="scientific">Cyclobacterium lianum</name>
    <dbReference type="NCBI Taxonomy" id="388280"/>
    <lineage>
        <taxon>Bacteria</taxon>
        <taxon>Pseudomonadati</taxon>
        <taxon>Bacteroidota</taxon>
        <taxon>Cytophagia</taxon>
        <taxon>Cytophagales</taxon>
        <taxon>Cyclobacteriaceae</taxon>
        <taxon>Cyclobacterium</taxon>
    </lineage>
</organism>
<proteinExistence type="inferred from homology"/>
<keyword evidence="6" id="KW-1133">Transmembrane helix</keyword>
<dbReference type="Gene3D" id="2.60.40.10">
    <property type="entry name" value="Immunoglobulins"/>
    <property type="match status" value="1"/>
</dbReference>
<evidence type="ECO:0000256" key="4">
    <source>
        <dbReference type="ARBA" id="ARBA00022729"/>
    </source>
</evidence>
<name>A0A1M7NES7_9BACT</name>
<evidence type="ECO:0000256" key="10">
    <source>
        <dbReference type="SAM" id="MobiDB-lite"/>
    </source>
</evidence>
<dbReference type="Pfam" id="PF11721">
    <property type="entry name" value="Malectin"/>
    <property type="match status" value="2"/>
</dbReference>
<feature type="region of interest" description="Disordered" evidence="10">
    <location>
        <begin position="73"/>
        <end position="108"/>
    </location>
</feature>
<evidence type="ECO:0000256" key="1">
    <source>
        <dbReference type="ARBA" id="ARBA00004115"/>
    </source>
</evidence>
<evidence type="ECO:0000313" key="13">
    <source>
        <dbReference type="Proteomes" id="UP000184513"/>
    </source>
</evidence>
<dbReference type="Proteomes" id="UP000184513">
    <property type="component" value="Unassembled WGS sequence"/>
</dbReference>
<feature type="compositionally biased region" description="Low complexity" evidence="10">
    <location>
        <begin position="94"/>
        <end position="105"/>
    </location>
</feature>
<keyword evidence="7" id="KW-0472">Membrane</keyword>
<evidence type="ECO:0000256" key="8">
    <source>
        <dbReference type="ARBA" id="ARBA00023180"/>
    </source>
</evidence>
<feature type="domain" description="Malectin" evidence="11">
    <location>
        <begin position="603"/>
        <end position="741"/>
    </location>
</feature>
<dbReference type="Gene3D" id="2.60.120.430">
    <property type="entry name" value="Galactose-binding lectin"/>
    <property type="match status" value="2"/>
</dbReference>
<dbReference type="InterPro" id="IPR025975">
    <property type="entry name" value="Polysacc_lyase"/>
</dbReference>
<dbReference type="Pfam" id="PF14099">
    <property type="entry name" value="Polysacc_lyase"/>
    <property type="match status" value="1"/>
</dbReference>
<comment type="similarity">
    <text evidence="2">Belongs to the malectin family.</text>
</comment>
<sequence length="864" mass="95509">MKIEMNKTANGKTATQTGLTMSALVCAFLMYFTTMAVDSSNIMVDRLKYGNNHSLIYFNQDTVPTNSLGQQLWSAGHESGTQQEWSQDGGGGEFNSNGGNSSVSSDVARSGNRSLKMSINTTNGGGHGTRNFRWSEIGDHKDLIFTQYLYFPNRIDLDRNNSWFNLIQTKGVKFAPGGAGTGPDQINSPHFVLGLNVRGGAGSGGANYLSLADLQKFWGNKPGKSWAAPVGVDLPVKKWVKIQMRIIQDRGDKGRILVWQDDKLIIDTKSINTLRPEVDQNMFSINAYADKTFPSVSNIYVDDLSINLPGLPEPEKEPAPFLEPEITITKPQSDFSITEGESVKIEAKVSTDPRLEIDKVEFFRNGNLLGTANDAPYDYNLSNLSAGTYQIKAKVWDTQGTAKESEGIRLIVMAKEEESVEQPDTDPDDITQLPLGSGLHFGFGSNEDIVFEEAVYRSVAGLDLVSGTSYTYSDINASGTKLYQQERNSDDLRLHVPLENGTYTVVTYHNELWFGRYGPSATAGRRVFSIQMEGVYVKENFDLYRESNNKPTTLVFENIKVVDGKLDIRMIASQNRATLSALSVFPQETQGGKPGLEQNDFQIAFNAGSSEATTFGNNEFEAEIGSFDFYNSKTTYADASASKDALFQSERHGLTLIYKIPVPNGTYEVRTYHNELWYGKRGPRAIAGNRVFSISLEGKVVKNNLDLFLENNNQPLELVFKQVEVKDGILEIKLQAFANRATISGVAISGTRSSTSSNLRLAQTATDSAQSNESTENPNSEFSMSLFPNPAVDHIYLKGDSGDFQQFLVHDSLGNLMFQLDPLNLQHQNGQFLIPLSGFKEGVYLLSVIKTDTSAERLRFMVMP</sequence>
<comment type="subcellular location">
    <subcellularLocation>
        <location evidence="1">Endoplasmic reticulum membrane</location>
        <topology evidence="1">Single-pass type I membrane protein</topology>
    </subcellularLocation>
</comment>
<keyword evidence="4" id="KW-0732">Signal</keyword>
<evidence type="ECO:0000256" key="9">
    <source>
        <dbReference type="ARBA" id="ARBA00023277"/>
    </source>
</evidence>
<evidence type="ECO:0000313" key="12">
    <source>
        <dbReference type="EMBL" id="SHN02171.1"/>
    </source>
</evidence>
<evidence type="ECO:0000256" key="3">
    <source>
        <dbReference type="ARBA" id="ARBA00022692"/>
    </source>
</evidence>
<dbReference type="GO" id="GO:0016020">
    <property type="term" value="C:membrane"/>
    <property type="evidence" value="ECO:0007669"/>
    <property type="project" value="TreeGrafter"/>
</dbReference>
<keyword evidence="8" id="KW-0325">Glycoprotein</keyword>
<dbReference type="Pfam" id="PF17957">
    <property type="entry name" value="Big_7"/>
    <property type="match status" value="1"/>
</dbReference>
<dbReference type="InterPro" id="IPR013783">
    <property type="entry name" value="Ig-like_fold"/>
</dbReference>
<feature type="domain" description="Malectin" evidence="11">
    <location>
        <begin position="473"/>
        <end position="576"/>
    </location>
</feature>
<protein>
    <submittedName>
        <fullName evidence="12">Por secretion system C-terminal sorting domain-containing protein</fullName>
    </submittedName>
</protein>
<accession>A0A1M7NES7</accession>
<dbReference type="PANTHER" id="PTHR13460">
    <property type="match status" value="1"/>
</dbReference>
<keyword evidence="3" id="KW-0812">Transmembrane</keyword>
<dbReference type="Gene3D" id="2.60.120.200">
    <property type="match status" value="1"/>
</dbReference>
<gene>
    <name evidence="12" type="ORF">SAMN04488057_105263</name>
</gene>
<dbReference type="EMBL" id="FRCY01000005">
    <property type="protein sequence ID" value="SHN02171.1"/>
    <property type="molecule type" value="Genomic_DNA"/>
</dbReference>
<evidence type="ECO:0000259" key="11">
    <source>
        <dbReference type="Pfam" id="PF11721"/>
    </source>
</evidence>
<keyword evidence="13" id="KW-1185">Reference proteome</keyword>
<keyword evidence="5" id="KW-0256">Endoplasmic reticulum</keyword>
<dbReference type="SUPFAM" id="SSF49785">
    <property type="entry name" value="Galactose-binding domain-like"/>
    <property type="match status" value="2"/>
</dbReference>
<dbReference type="InterPro" id="IPR008979">
    <property type="entry name" value="Galactose-bd-like_sf"/>
</dbReference>
<dbReference type="PANTHER" id="PTHR13460:SF0">
    <property type="entry name" value="MALECTIN"/>
    <property type="match status" value="1"/>
</dbReference>
<evidence type="ECO:0000256" key="6">
    <source>
        <dbReference type="ARBA" id="ARBA00022989"/>
    </source>
</evidence>
<evidence type="ECO:0000256" key="7">
    <source>
        <dbReference type="ARBA" id="ARBA00023136"/>
    </source>
</evidence>
<dbReference type="GO" id="GO:0030246">
    <property type="term" value="F:carbohydrate binding"/>
    <property type="evidence" value="ECO:0007669"/>
    <property type="project" value="InterPro"/>
</dbReference>
<dbReference type="InterPro" id="IPR039155">
    <property type="entry name" value="MLEC"/>
</dbReference>
<dbReference type="OrthoDB" id="836757at2"/>
<evidence type="ECO:0000256" key="2">
    <source>
        <dbReference type="ARBA" id="ARBA00009141"/>
    </source>
</evidence>
<reference evidence="12 13" key="1">
    <citation type="submission" date="2016-11" db="EMBL/GenBank/DDBJ databases">
        <authorList>
            <person name="Jaros S."/>
            <person name="Januszkiewicz K."/>
            <person name="Wedrychowicz H."/>
        </authorList>
    </citation>
    <scope>NUCLEOTIDE SEQUENCE [LARGE SCALE GENOMIC DNA]</scope>
    <source>
        <strain evidence="12 13">CGMCC 1.6102</strain>
    </source>
</reference>
<dbReference type="AlphaFoldDB" id="A0A1M7NES7"/>
<dbReference type="STRING" id="388280.SAMN04488057_105263"/>
<dbReference type="InterPro" id="IPR021720">
    <property type="entry name" value="Malectin_dom"/>
</dbReference>
<evidence type="ECO:0000256" key="5">
    <source>
        <dbReference type="ARBA" id="ARBA00022824"/>
    </source>
</evidence>
<feature type="region of interest" description="Disordered" evidence="10">
    <location>
        <begin position="758"/>
        <end position="782"/>
    </location>
</feature>
<feature type="compositionally biased region" description="Polar residues" evidence="10">
    <location>
        <begin position="73"/>
        <end position="86"/>
    </location>
</feature>